<dbReference type="InterPro" id="IPR050312">
    <property type="entry name" value="IolE/XylAMocC-like"/>
</dbReference>
<dbReference type="InterPro" id="IPR036237">
    <property type="entry name" value="Xyl_isomerase-like_sf"/>
</dbReference>
<evidence type="ECO:0000313" key="3">
    <source>
        <dbReference type="Proteomes" id="UP001597059"/>
    </source>
</evidence>
<protein>
    <submittedName>
        <fullName evidence="2">Sugar phosphate isomerase/epimerase family protein</fullName>
    </submittedName>
</protein>
<dbReference type="Proteomes" id="UP001597059">
    <property type="component" value="Unassembled WGS sequence"/>
</dbReference>
<dbReference type="SUPFAM" id="SSF51658">
    <property type="entry name" value="Xylose isomerase-like"/>
    <property type="match status" value="1"/>
</dbReference>
<evidence type="ECO:0000259" key="1">
    <source>
        <dbReference type="Pfam" id="PF01261"/>
    </source>
</evidence>
<dbReference type="Pfam" id="PF01261">
    <property type="entry name" value="AP_endonuc_2"/>
    <property type="match status" value="1"/>
</dbReference>
<organism evidence="2 3">
    <name type="scientific">Rhodanobacter aciditrophus</name>
    <dbReference type="NCBI Taxonomy" id="1623218"/>
    <lineage>
        <taxon>Bacteria</taxon>
        <taxon>Pseudomonadati</taxon>
        <taxon>Pseudomonadota</taxon>
        <taxon>Gammaproteobacteria</taxon>
        <taxon>Lysobacterales</taxon>
        <taxon>Rhodanobacteraceae</taxon>
        <taxon>Rhodanobacter</taxon>
    </lineage>
</organism>
<sequence>MSQQFGICTWTLGIDDLETLMSTIAESGLNSVQYCESMSAHKAEDVVRMAQKYNLDLLIFDPFDCRPSEENGEASLEGAVAFYQRVVDYAKQLGCGATLQGLSAWTSQCNTQEAAWAQLVESVKRIQAYAETRQVHLSYEPCNLYEVPLIHTTSDFQALVNDSQCEDLSILLDSFHMNIGESDPLLAAEHYAAKNAIFHVSDSNREGIGHGNIDFLEHYEALQRGGFDGPIVFEFVLSNNPANTPPRNDHEMHTLLEHVKQSQQAWSSFSAF</sequence>
<dbReference type="EMBL" id="JBHTMN010000007">
    <property type="protein sequence ID" value="MFD1383066.1"/>
    <property type="molecule type" value="Genomic_DNA"/>
</dbReference>
<gene>
    <name evidence="2" type="ORF">ACFQ45_06795</name>
</gene>
<dbReference type="Gene3D" id="3.20.20.150">
    <property type="entry name" value="Divalent-metal-dependent TIM barrel enzymes"/>
    <property type="match status" value="1"/>
</dbReference>
<dbReference type="GO" id="GO:0016853">
    <property type="term" value="F:isomerase activity"/>
    <property type="evidence" value="ECO:0007669"/>
    <property type="project" value="UniProtKB-KW"/>
</dbReference>
<dbReference type="RefSeq" id="WP_377366242.1">
    <property type="nucleotide sequence ID" value="NZ_JBHTMN010000007.1"/>
</dbReference>
<feature type="domain" description="Xylose isomerase-like TIM barrel" evidence="1">
    <location>
        <begin position="24"/>
        <end position="241"/>
    </location>
</feature>
<comment type="caution">
    <text evidence="2">The sequence shown here is derived from an EMBL/GenBank/DDBJ whole genome shotgun (WGS) entry which is preliminary data.</text>
</comment>
<keyword evidence="3" id="KW-1185">Reference proteome</keyword>
<reference evidence="3" key="1">
    <citation type="journal article" date="2019" name="Int. J. Syst. Evol. Microbiol.">
        <title>The Global Catalogue of Microorganisms (GCM) 10K type strain sequencing project: providing services to taxonomists for standard genome sequencing and annotation.</title>
        <authorList>
            <consortium name="The Broad Institute Genomics Platform"/>
            <consortium name="The Broad Institute Genome Sequencing Center for Infectious Disease"/>
            <person name="Wu L."/>
            <person name="Ma J."/>
        </authorList>
    </citation>
    <scope>NUCLEOTIDE SEQUENCE [LARGE SCALE GENOMIC DNA]</scope>
    <source>
        <strain evidence="3">JCM 30774</strain>
    </source>
</reference>
<name>A0ABW4B1F9_9GAMM</name>
<dbReference type="PANTHER" id="PTHR12110">
    <property type="entry name" value="HYDROXYPYRUVATE ISOMERASE"/>
    <property type="match status" value="1"/>
</dbReference>
<dbReference type="InterPro" id="IPR013022">
    <property type="entry name" value="Xyl_isomerase-like_TIM-brl"/>
</dbReference>
<accession>A0ABW4B1F9</accession>
<keyword evidence="2" id="KW-0413">Isomerase</keyword>
<proteinExistence type="predicted"/>
<evidence type="ECO:0000313" key="2">
    <source>
        <dbReference type="EMBL" id="MFD1383066.1"/>
    </source>
</evidence>